<evidence type="ECO:0000256" key="3">
    <source>
        <dbReference type="ARBA" id="ARBA00022692"/>
    </source>
</evidence>
<dbReference type="InterPro" id="IPR045214">
    <property type="entry name" value="Surf1/Surf4"/>
</dbReference>
<keyword evidence="3 6" id="KW-0812">Transmembrane</keyword>
<dbReference type="AlphaFoldDB" id="A0A1N7FJN0"/>
<dbReference type="PROSITE" id="PS50895">
    <property type="entry name" value="SURF1"/>
    <property type="match status" value="1"/>
</dbReference>
<dbReference type="EMBL" id="FTNV01000001">
    <property type="protein sequence ID" value="SIS00436.1"/>
    <property type="molecule type" value="Genomic_DNA"/>
</dbReference>
<accession>A0A1N7FJN0</accession>
<dbReference type="Proteomes" id="UP000186019">
    <property type="component" value="Unassembled WGS sequence"/>
</dbReference>
<organism evidence="7 8">
    <name type="scientific">Roseovarius nanhaiticus</name>
    <dbReference type="NCBI Taxonomy" id="573024"/>
    <lineage>
        <taxon>Bacteria</taxon>
        <taxon>Pseudomonadati</taxon>
        <taxon>Pseudomonadota</taxon>
        <taxon>Alphaproteobacteria</taxon>
        <taxon>Rhodobacterales</taxon>
        <taxon>Roseobacteraceae</taxon>
        <taxon>Roseovarius</taxon>
    </lineage>
</organism>
<evidence type="ECO:0000313" key="7">
    <source>
        <dbReference type="EMBL" id="SIS00436.1"/>
    </source>
</evidence>
<evidence type="ECO:0000256" key="5">
    <source>
        <dbReference type="ARBA" id="ARBA00023136"/>
    </source>
</evidence>
<keyword evidence="6" id="KW-1003">Cell membrane</keyword>
<evidence type="ECO:0000313" key="8">
    <source>
        <dbReference type="Proteomes" id="UP000186019"/>
    </source>
</evidence>
<name>A0A1N7FJN0_9RHOB</name>
<keyword evidence="4 6" id="KW-1133">Transmembrane helix</keyword>
<dbReference type="STRING" id="573024.SAMN05216208_1042"/>
<keyword evidence="8" id="KW-1185">Reference proteome</keyword>
<reference evidence="7 8" key="1">
    <citation type="submission" date="2017-01" db="EMBL/GenBank/DDBJ databases">
        <authorList>
            <person name="Mah S.A."/>
            <person name="Swanson W.J."/>
            <person name="Moy G.W."/>
            <person name="Vacquier V.D."/>
        </authorList>
    </citation>
    <scope>NUCLEOTIDE SEQUENCE [LARGE SCALE GENOMIC DNA]</scope>
    <source>
        <strain evidence="7 8">DSM 29590</strain>
    </source>
</reference>
<evidence type="ECO:0000256" key="1">
    <source>
        <dbReference type="ARBA" id="ARBA00004370"/>
    </source>
</evidence>
<protein>
    <recommendedName>
        <fullName evidence="6">SURF1-like protein</fullName>
    </recommendedName>
</protein>
<sequence>MRGDGPPAFCLLKRGVMRRILVPLLIGVVGAGILIGLGVWQVQRLAWKENILATIDARLSAAPVDLPETLDPEDDKYLPVRVSGTLEPDALHVLVGAKDLGAGYRLIQPLVLDGGRRIMVDRGLIPLDAKAAVRETGEVGLVGNLHWPDEIDGYTPEPDIARGIWFARDVPAMANALGTEPVLVVVRRQEAGPQSDEITALPVDTAAISNNHLQYAITWFSLAAIWLTMTGYLIWRVTRRQETEG</sequence>
<dbReference type="Pfam" id="PF02104">
    <property type="entry name" value="SURF1"/>
    <property type="match status" value="1"/>
</dbReference>
<gene>
    <name evidence="7" type="ORF">SAMN05421666_1094</name>
</gene>
<evidence type="ECO:0000256" key="2">
    <source>
        <dbReference type="ARBA" id="ARBA00007165"/>
    </source>
</evidence>
<dbReference type="InterPro" id="IPR002994">
    <property type="entry name" value="Surf1/Shy1"/>
</dbReference>
<dbReference type="GO" id="GO:0005886">
    <property type="term" value="C:plasma membrane"/>
    <property type="evidence" value="ECO:0007669"/>
    <property type="project" value="UniProtKB-SubCell"/>
</dbReference>
<comment type="similarity">
    <text evidence="2 6">Belongs to the SURF1 family.</text>
</comment>
<dbReference type="PANTHER" id="PTHR23427:SF2">
    <property type="entry name" value="SURFEIT LOCUS PROTEIN 1"/>
    <property type="match status" value="1"/>
</dbReference>
<keyword evidence="5 6" id="KW-0472">Membrane</keyword>
<comment type="subcellular location">
    <subcellularLocation>
        <location evidence="6">Cell membrane</location>
        <topology evidence="6">Multi-pass membrane protein</topology>
    </subcellularLocation>
    <subcellularLocation>
        <location evidence="1">Membrane</location>
    </subcellularLocation>
</comment>
<feature type="transmembrane region" description="Helical" evidence="6">
    <location>
        <begin position="20"/>
        <end position="40"/>
    </location>
</feature>
<proteinExistence type="inferred from homology"/>
<dbReference type="CDD" id="cd06662">
    <property type="entry name" value="SURF1"/>
    <property type="match status" value="1"/>
</dbReference>
<dbReference type="PANTHER" id="PTHR23427">
    <property type="entry name" value="SURFEIT LOCUS PROTEIN"/>
    <property type="match status" value="1"/>
</dbReference>
<evidence type="ECO:0000256" key="6">
    <source>
        <dbReference type="RuleBase" id="RU363076"/>
    </source>
</evidence>
<evidence type="ECO:0000256" key="4">
    <source>
        <dbReference type="ARBA" id="ARBA00022989"/>
    </source>
</evidence>
<feature type="transmembrane region" description="Helical" evidence="6">
    <location>
        <begin position="216"/>
        <end position="235"/>
    </location>
</feature>